<accession>A0A132AKI7</accession>
<gene>
    <name evidence="1" type="ORF">QR98_0100940</name>
</gene>
<evidence type="ECO:0000313" key="2">
    <source>
        <dbReference type="Proteomes" id="UP000616769"/>
    </source>
</evidence>
<protein>
    <submittedName>
        <fullName evidence="1">Uncharacterized protein</fullName>
    </submittedName>
</protein>
<dbReference type="AlphaFoldDB" id="A0A132AKI7"/>
<comment type="caution">
    <text evidence="1">The sequence shown here is derived from an EMBL/GenBank/DDBJ whole genome shotgun (WGS) entry which is preliminary data.</text>
</comment>
<proteinExistence type="predicted"/>
<sequence length="124" mass="13297">MTPGVVIDETTGTEDTVEVLDCVDSEIVSGIMNDDTAGIDFPFDIGTFEISTFVCVVVIIELFVVVTADDEAVVVIFFSTLLSSELSAVVDVVASFNLFIEVIDAVSSESIMVEIIEIVVFGDF</sequence>
<dbReference type="EMBL" id="JXLN01017405">
    <property type="protein sequence ID" value="KPM11522.1"/>
    <property type="molecule type" value="Genomic_DNA"/>
</dbReference>
<evidence type="ECO:0000313" key="1">
    <source>
        <dbReference type="EMBL" id="KPM11522.1"/>
    </source>
</evidence>
<dbReference type="VEuPathDB" id="VectorBase:SSCA006708"/>
<name>A0A132AKI7_SARSC</name>
<organism evidence="1 2">
    <name type="scientific">Sarcoptes scabiei</name>
    <name type="common">Itch mite</name>
    <name type="synonym">Acarus scabiei</name>
    <dbReference type="NCBI Taxonomy" id="52283"/>
    <lineage>
        <taxon>Eukaryota</taxon>
        <taxon>Metazoa</taxon>
        <taxon>Ecdysozoa</taxon>
        <taxon>Arthropoda</taxon>
        <taxon>Chelicerata</taxon>
        <taxon>Arachnida</taxon>
        <taxon>Acari</taxon>
        <taxon>Acariformes</taxon>
        <taxon>Sarcoptiformes</taxon>
        <taxon>Astigmata</taxon>
        <taxon>Psoroptidia</taxon>
        <taxon>Sarcoptoidea</taxon>
        <taxon>Sarcoptidae</taxon>
        <taxon>Sarcoptinae</taxon>
        <taxon>Sarcoptes</taxon>
    </lineage>
</organism>
<dbReference type="Proteomes" id="UP000616769">
    <property type="component" value="Unassembled WGS sequence"/>
</dbReference>
<reference evidence="1 2" key="1">
    <citation type="journal article" date="2015" name="Parasit. Vectors">
        <title>Draft genome of the scabies mite.</title>
        <authorList>
            <person name="Rider S.D.Jr."/>
            <person name="Morgan M.S."/>
            <person name="Arlian L.G."/>
        </authorList>
    </citation>
    <scope>NUCLEOTIDE SEQUENCE [LARGE SCALE GENOMIC DNA]</scope>
    <source>
        <strain evidence="1">Arlian Lab</strain>
    </source>
</reference>